<evidence type="ECO:0000313" key="2">
    <source>
        <dbReference type="Proteomes" id="UP000297452"/>
    </source>
</evidence>
<dbReference type="AlphaFoldDB" id="A0A4Z1J2B0"/>
<evidence type="ECO:0000313" key="1">
    <source>
        <dbReference type="EMBL" id="TGO67304.1"/>
    </source>
</evidence>
<dbReference type="OrthoDB" id="3225429at2759"/>
<dbReference type="Proteomes" id="UP000297452">
    <property type="component" value="Unassembled WGS sequence"/>
</dbReference>
<keyword evidence="2" id="KW-1185">Reference proteome</keyword>
<gene>
    <name evidence="1" type="ORF">BOTNAR_0045g00490</name>
</gene>
<proteinExistence type="predicted"/>
<dbReference type="EMBL" id="PQXJ01000045">
    <property type="protein sequence ID" value="TGO67304.1"/>
    <property type="molecule type" value="Genomic_DNA"/>
</dbReference>
<comment type="caution">
    <text evidence="1">The sequence shown here is derived from an EMBL/GenBank/DDBJ whole genome shotgun (WGS) entry which is preliminary data.</text>
</comment>
<name>A0A4Z1J2B0_9HELO</name>
<accession>A0A4Z1J2B0</accession>
<sequence length="81" mass="8836">MSTRYTQYKTPSHIQKLGPINNSISVGHYANMNDTGLPGNETMVRLSVDSTIATNESIPQLSAESDHIDKVPDYCREAPGA</sequence>
<protein>
    <submittedName>
        <fullName evidence="1">Uncharacterized protein</fullName>
    </submittedName>
</protein>
<organism evidence="1 2">
    <name type="scientific">Botryotinia narcissicola</name>
    <dbReference type="NCBI Taxonomy" id="278944"/>
    <lineage>
        <taxon>Eukaryota</taxon>
        <taxon>Fungi</taxon>
        <taxon>Dikarya</taxon>
        <taxon>Ascomycota</taxon>
        <taxon>Pezizomycotina</taxon>
        <taxon>Leotiomycetes</taxon>
        <taxon>Helotiales</taxon>
        <taxon>Sclerotiniaceae</taxon>
        <taxon>Botryotinia</taxon>
    </lineage>
</organism>
<reference evidence="1 2" key="1">
    <citation type="submission" date="2017-12" db="EMBL/GenBank/DDBJ databases">
        <title>Comparative genomics of Botrytis spp.</title>
        <authorList>
            <person name="Valero-Jimenez C.A."/>
            <person name="Tapia P."/>
            <person name="Veloso J."/>
            <person name="Silva-Moreno E."/>
            <person name="Staats M."/>
            <person name="Valdes J.H."/>
            <person name="Van Kan J.A.L."/>
        </authorList>
    </citation>
    <scope>NUCLEOTIDE SEQUENCE [LARGE SCALE GENOMIC DNA]</scope>
    <source>
        <strain evidence="1 2">MUCL2120</strain>
    </source>
</reference>